<dbReference type="InterPro" id="IPR035987">
    <property type="entry name" value="Ribosomal_uS8_sf"/>
</dbReference>
<protein>
    <recommendedName>
        <fullName evidence="4 5">Small ribosomal subunit protein uS8</fullName>
    </recommendedName>
</protein>
<name>A0A1F8ESZ6_9BACT</name>
<accession>A0A1F8ESZ6</accession>
<sequence>MDPISDMLIRIKNAQAVKADQVLIPFSKSKFQIAGIFKEKGFLSGVERKKKKEKKSETEYLLATLKYSDNQGAIHGIKIISRPSRRIYIGAKDIKPVRSGYGIAVISTPEGIMDSREARKKNLGGELMFEIY</sequence>
<dbReference type="InterPro" id="IPR047863">
    <property type="entry name" value="Ribosomal_uS8_CS"/>
</dbReference>
<dbReference type="STRING" id="1802669.A2746_00345"/>
<keyword evidence="3 5" id="KW-0687">Ribonucleoprotein</keyword>
<dbReference type="Proteomes" id="UP000177419">
    <property type="component" value="Unassembled WGS sequence"/>
</dbReference>
<comment type="subunit">
    <text evidence="5">Part of the 30S ribosomal subunit. Contacts proteins S5 and S12.</text>
</comment>
<dbReference type="FunFam" id="3.30.1490.10:FF:000001">
    <property type="entry name" value="30S ribosomal protein S8"/>
    <property type="match status" value="1"/>
</dbReference>
<comment type="similarity">
    <text evidence="1 5 6">Belongs to the universal ribosomal protein uS8 family.</text>
</comment>
<dbReference type="Gene3D" id="3.30.1490.10">
    <property type="match status" value="1"/>
</dbReference>
<dbReference type="Pfam" id="PF00410">
    <property type="entry name" value="Ribosomal_S8"/>
    <property type="match status" value="1"/>
</dbReference>
<dbReference type="PROSITE" id="PS00053">
    <property type="entry name" value="RIBOSOMAL_S8"/>
    <property type="match status" value="1"/>
</dbReference>
<keyword evidence="5" id="KW-0699">rRNA-binding</keyword>
<comment type="caution">
    <text evidence="7">The sequence shown here is derived from an EMBL/GenBank/DDBJ whole genome shotgun (WGS) entry which is preliminary data.</text>
</comment>
<dbReference type="PANTHER" id="PTHR11758">
    <property type="entry name" value="40S RIBOSOMAL PROTEIN S15A"/>
    <property type="match status" value="1"/>
</dbReference>
<dbReference type="Gene3D" id="3.30.1370.30">
    <property type="match status" value="1"/>
</dbReference>
<dbReference type="EMBL" id="MGJJ01000030">
    <property type="protein sequence ID" value="OGN03987.1"/>
    <property type="molecule type" value="Genomic_DNA"/>
</dbReference>
<evidence type="ECO:0000256" key="5">
    <source>
        <dbReference type="HAMAP-Rule" id="MF_01302"/>
    </source>
</evidence>
<keyword evidence="2 5" id="KW-0689">Ribosomal protein</keyword>
<dbReference type="HAMAP" id="MF_01302_B">
    <property type="entry name" value="Ribosomal_uS8_B"/>
    <property type="match status" value="1"/>
</dbReference>
<dbReference type="NCBIfam" id="NF001109">
    <property type="entry name" value="PRK00136.1"/>
    <property type="match status" value="1"/>
</dbReference>
<evidence type="ECO:0000313" key="8">
    <source>
        <dbReference type="Proteomes" id="UP000177419"/>
    </source>
</evidence>
<evidence type="ECO:0000256" key="3">
    <source>
        <dbReference type="ARBA" id="ARBA00023274"/>
    </source>
</evidence>
<evidence type="ECO:0000256" key="6">
    <source>
        <dbReference type="RuleBase" id="RU003660"/>
    </source>
</evidence>
<dbReference type="GO" id="GO:0006412">
    <property type="term" value="P:translation"/>
    <property type="evidence" value="ECO:0007669"/>
    <property type="project" value="UniProtKB-UniRule"/>
</dbReference>
<evidence type="ECO:0000256" key="4">
    <source>
        <dbReference type="ARBA" id="ARBA00035258"/>
    </source>
</evidence>
<keyword evidence="5" id="KW-0694">RNA-binding</keyword>
<dbReference type="GO" id="GO:0005737">
    <property type="term" value="C:cytoplasm"/>
    <property type="evidence" value="ECO:0007669"/>
    <property type="project" value="UniProtKB-ARBA"/>
</dbReference>
<evidence type="ECO:0000256" key="1">
    <source>
        <dbReference type="ARBA" id="ARBA00006471"/>
    </source>
</evidence>
<proteinExistence type="inferred from homology"/>
<dbReference type="GO" id="GO:0003735">
    <property type="term" value="F:structural constituent of ribosome"/>
    <property type="evidence" value="ECO:0007669"/>
    <property type="project" value="InterPro"/>
</dbReference>
<dbReference type="GO" id="GO:0019843">
    <property type="term" value="F:rRNA binding"/>
    <property type="evidence" value="ECO:0007669"/>
    <property type="project" value="UniProtKB-UniRule"/>
</dbReference>
<comment type="function">
    <text evidence="5">One of the primary rRNA binding proteins, it binds directly to 16S rRNA central domain where it helps coordinate assembly of the platform of the 30S subunit.</text>
</comment>
<evidence type="ECO:0000313" key="7">
    <source>
        <dbReference type="EMBL" id="OGN03987.1"/>
    </source>
</evidence>
<dbReference type="SUPFAM" id="SSF56047">
    <property type="entry name" value="Ribosomal protein S8"/>
    <property type="match status" value="1"/>
</dbReference>
<dbReference type="AlphaFoldDB" id="A0A1F8ESZ6"/>
<dbReference type="GO" id="GO:0005840">
    <property type="term" value="C:ribosome"/>
    <property type="evidence" value="ECO:0007669"/>
    <property type="project" value="UniProtKB-KW"/>
</dbReference>
<reference evidence="7 8" key="1">
    <citation type="journal article" date="2016" name="Nat. Commun.">
        <title>Thousands of microbial genomes shed light on interconnected biogeochemical processes in an aquifer system.</title>
        <authorList>
            <person name="Anantharaman K."/>
            <person name="Brown C.T."/>
            <person name="Hug L.A."/>
            <person name="Sharon I."/>
            <person name="Castelle C.J."/>
            <person name="Probst A.J."/>
            <person name="Thomas B.C."/>
            <person name="Singh A."/>
            <person name="Wilkins M.J."/>
            <person name="Karaoz U."/>
            <person name="Brodie E.L."/>
            <person name="Williams K.H."/>
            <person name="Hubbard S.S."/>
            <person name="Banfield J.F."/>
        </authorList>
    </citation>
    <scope>NUCLEOTIDE SEQUENCE [LARGE SCALE GENOMIC DNA]</scope>
</reference>
<organism evidence="7 8">
    <name type="scientific">Candidatus Yanofskybacteria bacterium RIFCSPHIGHO2_01_FULL_44_22</name>
    <dbReference type="NCBI Taxonomy" id="1802669"/>
    <lineage>
        <taxon>Bacteria</taxon>
        <taxon>Candidatus Yanofskyibacteriota</taxon>
    </lineage>
</organism>
<evidence type="ECO:0000256" key="2">
    <source>
        <dbReference type="ARBA" id="ARBA00022980"/>
    </source>
</evidence>
<gene>
    <name evidence="5" type="primary">rpsH</name>
    <name evidence="7" type="ORF">A2746_00345</name>
</gene>
<dbReference type="InterPro" id="IPR000630">
    <property type="entry name" value="Ribosomal_uS8"/>
</dbReference>
<dbReference type="GO" id="GO:1990904">
    <property type="term" value="C:ribonucleoprotein complex"/>
    <property type="evidence" value="ECO:0007669"/>
    <property type="project" value="UniProtKB-KW"/>
</dbReference>